<feature type="chain" id="PRO_5041972387" evidence="5">
    <location>
        <begin position="28"/>
        <end position="527"/>
    </location>
</feature>
<keyword evidence="8" id="KW-1185">Reference proteome</keyword>
<keyword evidence="5" id="KW-0732">Signal</keyword>
<feature type="domain" description="FAD-binding PCMH-type" evidence="6">
    <location>
        <begin position="104"/>
        <end position="275"/>
    </location>
</feature>
<reference evidence="7" key="1">
    <citation type="submission" date="2023-03" db="EMBL/GenBank/DDBJ databases">
        <title>Massive genome expansion in bonnet fungi (Mycena s.s.) driven by repeated elements and novel gene families across ecological guilds.</title>
        <authorList>
            <consortium name="Lawrence Berkeley National Laboratory"/>
            <person name="Harder C.B."/>
            <person name="Miyauchi S."/>
            <person name="Viragh M."/>
            <person name="Kuo A."/>
            <person name="Thoen E."/>
            <person name="Andreopoulos B."/>
            <person name="Lu D."/>
            <person name="Skrede I."/>
            <person name="Drula E."/>
            <person name="Henrissat B."/>
            <person name="Morin E."/>
            <person name="Kohler A."/>
            <person name="Barry K."/>
            <person name="LaButti K."/>
            <person name="Morin E."/>
            <person name="Salamov A."/>
            <person name="Lipzen A."/>
            <person name="Mereny Z."/>
            <person name="Hegedus B."/>
            <person name="Baldrian P."/>
            <person name="Stursova M."/>
            <person name="Weitz H."/>
            <person name="Taylor A."/>
            <person name="Grigoriev I.V."/>
            <person name="Nagy L.G."/>
            <person name="Martin F."/>
            <person name="Kauserud H."/>
        </authorList>
    </citation>
    <scope>NUCLEOTIDE SEQUENCE</scope>
    <source>
        <strain evidence="7">CBHHK002</strain>
    </source>
</reference>
<comment type="caution">
    <text evidence="7">The sequence shown here is derived from an EMBL/GenBank/DDBJ whole genome shotgun (WGS) entry which is preliminary data.</text>
</comment>
<dbReference type="Pfam" id="PF01565">
    <property type="entry name" value="FAD_binding_4"/>
    <property type="match status" value="1"/>
</dbReference>
<dbReference type="GO" id="GO:0071949">
    <property type="term" value="F:FAD binding"/>
    <property type="evidence" value="ECO:0007669"/>
    <property type="project" value="InterPro"/>
</dbReference>
<dbReference type="Proteomes" id="UP001218218">
    <property type="component" value="Unassembled WGS sequence"/>
</dbReference>
<evidence type="ECO:0000259" key="6">
    <source>
        <dbReference type="PROSITE" id="PS51387"/>
    </source>
</evidence>
<dbReference type="PROSITE" id="PS51387">
    <property type="entry name" value="FAD_PCMH"/>
    <property type="match status" value="1"/>
</dbReference>
<dbReference type="SUPFAM" id="SSF56176">
    <property type="entry name" value="FAD-binding/transporter-associated domain-like"/>
    <property type="match status" value="1"/>
</dbReference>
<dbReference type="PANTHER" id="PTHR42973:SF13">
    <property type="entry name" value="FAD-BINDING PCMH-TYPE DOMAIN-CONTAINING PROTEIN"/>
    <property type="match status" value="1"/>
</dbReference>
<dbReference type="EMBL" id="JARIHO010000034">
    <property type="protein sequence ID" value="KAJ7333501.1"/>
    <property type="molecule type" value="Genomic_DNA"/>
</dbReference>
<dbReference type="InterPro" id="IPR016166">
    <property type="entry name" value="FAD-bd_PCMH"/>
</dbReference>
<keyword evidence="2" id="KW-0285">Flavoprotein</keyword>
<evidence type="ECO:0000313" key="7">
    <source>
        <dbReference type="EMBL" id="KAJ7333501.1"/>
    </source>
</evidence>
<dbReference type="InterPro" id="IPR006094">
    <property type="entry name" value="Oxid_FAD_bind_N"/>
</dbReference>
<dbReference type="GO" id="GO:0016491">
    <property type="term" value="F:oxidoreductase activity"/>
    <property type="evidence" value="ECO:0007669"/>
    <property type="project" value="UniProtKB-KW"/>
</dbReference>
<protein>
    <submittedName>
        <fullName evidence="7">FAD-binding domain-containing protein</fullName>
    </submittedName>
</protein>
<accession>A0AAD6ZQE8</accession>
<comment type="similarity">
    <text evidence="1">Belongs to the oxygen-dependent FAD-linked oxidoreductase family.</text>
</comment>
<evidence type="ECO:0000256" key="1">
    <source>
        <dbReference type="ARBA" id="ARBA00005466"/>
    </source>
</evidence>
<proteinExistence type="inferred from homology"/>
<dbReference type="InterPro" id="IPR016169">
    <property type="entry name" value="FAD-bd_PCMH_sub2"/>
</dbReference>
<evidence type="ECO:0000256" key="4">
    <source>
        <dbReference type="ARBA" id="ARBA00023002"/>
    </source>
</evidence>
<dbReference type="PANTHER" id="PTHR42973">
    <property type="entry name" value="BINDING OXIDOREDUCTASE, PUTATIVE (AFU_ORTHOLOGUE AFUA_1G17690)-RELATED"/>
    <property type="match status" value="1"/>
</dbReference>
<name>A0AAD6ZQE8_9AGAR</name>
<evidence type="ECO:0000313" key="8">
    <source>
        <dbReference type="Proteomes" id="UP001218218"/>
    </source>
</evidence>
<dbReference type="Gene3D" id="3.30.465.10">
    <property type="match status" value="1"/>
</dbReference>
<dbReference type="InterPro" id="IPR036318">
    <property type="entry name" value="FAD-bd_PCMH-like_sf"/>
</dbReference>
<keyword evidence="3" id="KW-0274">FAD</keyword>
<evidence type="ECO:0000256" key="5">
    <source>
        <dbReference type="SAM" id="SignalP"/>
    </source>
</evidence>
<keyword evidence="4" id="KW-0560">Oxidoreductase</keyword>
<dbReference type="AlphaFoldDB" id="A0AAD6ZQE8"/>
<dbReference type="InterPro" id="IPR050416">
    <property type="entry name" value="FAD-linked_Oxidoreductase"/>
</dbReference>
<evidence type="ECO:0000256" key="2">
    <source>
        <dbReference type="ARBA" id="ARBA00022630"/>
    </source>
</evidence>
<gene>
    <name evidence="7" type="ORF">DFH08DRAFT_881341</name>
</gene>
<evidence type="ECO:0000256" key="3">
    <source>
        <dbReference type="ARBA" id="ARBA00022827"/>
    </source>
</evidence>
<sequence length="527" mass="56241">MWPKPPMSFTRTFPLTLLSLAVVVCTATTSTVTVAGVDIAVSGTNVTVPSHVTADAAGLSVLPLASAALLACALTSLEIGDVYVESSGSEYQETASSTWSLFNSFTKPTCVVYPRTTEHVQSVMGNIFLMGANYAVQAGAHSAMVGWNSITDGILISFAHMNSTTYSPSSDTITVLPGVHWGDAADAVEQYGVSAIGGRASDVGTGLLLGGGISFTSPLYGWSADLIKEMDVVLVTGELVTVSATNQYSDLFRALKGGANRFGIVTRYELYAAHTGTKDDKEWYGGVITYPGSAAEALSNASAKYIRETTDPKAGFILLLNSDTVSPGAHSTYVFYKGKSLPQSIFGDFLSIPSTSQTLSPLSYYDISFLIPGDTRGNGEQFGATSWVGDEETFLNGYNHFLNFTNTFSAQLASSFFIASPIPSFQWTASRSGPNAIGSPGVSYATINFWLTYLPNIKAVPPTVQAGFEFLFKQTPPSPGLPLYVNEGDASQNMFATYPSYAMLKKTYAKYDPLRFNVQHTRGPRGL</sequence>
<organism evidence="7 8">
    <name type="scientific">Mycena albidolilacea</name>
    <dbReference type="NCBI Taxonomy" id="1033008"/>
    <lineage>
        <taxon>Eukaryota</taxon>
        <taxon>Fungi</taxon>
        <taxon>Dikarya</taxon>
        <taxon>Basidiomycota</taxon>
        <taxon>Agaricomycotina</taxon>
        <taxon>Agaricomycetes</taxon>
        <taxon>Agaricomycetidae</taxon>
        <taxon>Agaricales</taxon>
        <taxon>Marasmiineae</taxon>
        <taxon>Mycenaceae</taxon>
        <taxon>Mycena</taxon>
    </lineage>
</organism>
<feature type="signal peptide" evidence="5">
    <location>
        <begin position="1"/>
        <end position="27"/>
    </location>
</feature>